<feature type="compositionally biased region" description="Gly residues" evidence="1">
    <location>
        <begin position="155"/>
        <end position="164"/>
    </location>
</feature>
<gene>
    <name evidence="3" type="ORF">HAND1043_LOCUS18409</name>
</gene>
<keyword evidence="2" id="KW-0732">Signal</keyword>
<feature type="signal peptide" evidence="2">
    <location>
        <begin position="1"/>
        <end position="23"/>
    </location>
</feature>
<evidence type="ECO:0000256" key="2">
    <source>
        <dbReference type="SAM" id="SignalP"/>
    </source>
</evidence>
<evidence type="ECO:0000313" key="3">
    <source>
        <dbReference type="EMBL" id="CAD8751903.1"/>
    </source>
</evidence>
<feature type="compositionally biased region" description="Low complexity" evidence="1">
    <location>
        <begin position="180"/>
        <end position="195"/>
    </location>
</feature>
<dbReference type="InterPro" id="IPR008160">
    <property type="entry name" value="Collagen"/>
</dbReference>
<feature type="region of interest" description="Disordered" evidence="1">
    <location>
        <begin position="69"/>
        <end position="92"/>
    </location>
</feature>
<dbReference type="EMBL" id="HBFK01030254">
    <property type="protein sequence ID" value="CAD8751903.1"/>
    <property type="molecule type" value="Transcribed_RNA"/>
</dbReference>
<dbReference type="InterPro" id="IPR050938">
    <property type="entry name" value="Collagen_Structural_Proteins"/>
</dbReference>
<protein>
    <submittedName>
        <fullName evidence="3">Uncharacterized protein</fullName>
    </submittedName>
</protein>
<dbReference type="AlphaFoldDB" id="A0A6U2H0A8"/>
<feature type="compositionally biased region" description="Low complexity" evidence="1">
    <location>
        <begin position="205"/>
        <end position="219"/>
    </location>
</feature>
<dbReference type="Pfam" id="PF01391">
    <property type="entry name" value="Collagen"/>
    <property type="match status" value="2"/>
</dbReference>
<feature type="compositionally biased region" description="Acidic residues" evidence="1">
    <location>
        <begin position="81"/>
        <end position="92"/>
    </location>
</feature>
<dbReference type="PANTHER" id="PTHR37456:SF6">
    <property type="entry name" value="COLLAGEN ALPHA-1(XXIII) CHAIN-LIKE ISOFORM X2"/>
    <property type="match status" value="1"/>
</dbReference>
<evidence type="ECO:0000256" key="1">
    <source>
        <dbReference type="SAM" id="MobiDB-lite"/>
    </source>
</evidence>
<feature type="compositionally biased region" description="Low complexity" evidence="1">
    <location>
        <begin position="235"/>
        <end position="253"/>
    </location>
</feature>
<sequence>MKRPSTGVAVLVGLLAVVGLVSVYHQSGTAVAVVKDEVSAPSMPVSMLESDAEEGQAWQDTEMLEEDHGDIDLDLNPSSEDMLEDDGEEQDDQHEEMLYQIGDQEFLAPSQGGVEDMALEVERALAKEQKLLKKIDKRATKHQRVEIDVVAGQIGKRGGPGPRGYVGPRGFDGPRGYRGPRGYMGPRGIQGIKGIKGVKGDDGKTGPTGKTGPVGMRGPQGPPGRRGREGGRGTEGPVGPNGAPGKPGKMGLMGPPGPPAGKGKTGARGPRGPRGPPGIDGVDGHRGPQGPRGKNGMDGDTGPRGYNGYRGDRGKSQCGLASTLGKRVCCGEVGGSAFRKVAWNTFMIDVDTSKCNFRGQPKYFTSIFGTSSHWSMWTQDDIVSKDPNRKTMDPRKFRVYLQASHHVHMSHVRSWKYSLRWCGVGDSAAPPLTKYAMCCGSQKKGFKRYHGPYMYMDVDMGGCGWPQEKKGQTRGHRGAPPEPPPTIFAELSDSTCRDKVFTSQTSRCAASVRGAQAIYSAANRKFRVYLRPLPGKQGLDIHRSHANHWRVNWCAFKRAHPTPKPGFPCNAPRLLAGATSSNTQRTVTNDGSICCGTTGDNWKDGGAGFLKQNVDMSQCGFKYPPTTILTGLRGKTHTARRAGGASSYTTTGNFNKIVVYAWTGAIGNFPPYKAHRDAWRVEWCAVGRK</sequence>
<name>A0A6U2H0A8_HEMAN</name>
<proteinExistence type="predicted"/>
<feature type="region of interest" description="Disordered" evidence="1">
    <location>
        <begin position="153"/>
        <end position="310"/>
    </location>
</feature>
<accession>A0A6U2H0A8</accession>
<reference evidence="3" key="1">
    <citation type="submission" date="2021-01" db="EMBL/GenBank/DDBJ databases">
        <authorList>
            <person name="Corre E."/>
            <person name="Pelletier E."/>
            <person name="Niang G."/>
            <person name="Scheremetjew M."/>
            <person name="Finn R."/>
            <person name="Kale V."/>
            <person name="Holt S."/>
            <person name="Cochrane G."/>
            <person name="Meng A."/>
            <person name="Brown T."/>
            <person name="Cohen L."/>
        </authorList>
    </citation>
    <scope>NUCLEOTIDE SEQUENCE</scope>
    <source>
        <strain evidence="3">CCMP441</strain>
    </source>
</reference>
<feature type="chain" id="PRO_5030159984" evidence="2">
    <location>
        <begin position="24"/>
        <end position="689"/>
    </location>
</feature>
<dbReference type="PANTHER" id="PTHR37456">
    <property type="entry name" value="SI:CH211-266K2.1"/>
    <property type="match status" value="1"/>
</dbReference>
<organism evidence="3">
    <name type="scientific">Hemiselmis andersenii</name>
    <name type="common">Cryptophyte alga</name>
    <dbReference type="NCBI Taxonomy" id="464988"/>
    <lineage>
        <taxon>Eukaryota</taxon>
        <taxon>Cryptophyceae</taxon>
        <taxon>Cryptomonadales</taxon>
        <taxon>Hemiselmidaceae</taxon>
        <taxon>Hemiselmis</taxon>
    </lineage>
</organism>